<comment type="catalytic activity">
    <reaction evidence="1">
        <text>ATP + protein L-histidine = ADP + protein N-phospho-L-histidine.</text>
        <dbReference type="EC" id="2.7.13.3"/>
    </reaction>
</comment>
<dbReference type="Proteomes" id="UP000294545">
    <property type="component" value="Unassembled WGS sequence"/>
</dbReference>
<evidence type="ECO:0000313" key="17">
    <source>
        <dbReference type="Proteomes" id="UP000294545"/>
    </source>
</evidence>
<evidence type="ECO:0000256" key="13">
    <source>
        <dbReference type="ARBA" id="ARBA00023136"/>
    </source>
</evidence>
<dbReference type="SUPFAM" id="SSF55874">
    <property type="entry name" value="ATPase domain of HSP90 chaperone/DNA topoisomerase II/histidine kinase"/>
    <property type="match status" value="1"/>
</dbReference>
<dbReference type="GO" id="GO:0071555">
    <property type="term" value="P:cell wall organization"/>
    <property type="evidence" value="ECO:0007669"/>
    <property type="project" value="InterPro"/>
</dbReference>
<gene>
    <name evidence="16" type="ORF">EDC19_1766</name>
</gene>
<dbReference type="AlphaFoldDB" id="A0A4R1MJF2"/>
<feature type="transmembrane region" description="Helical" evidence="14">
    <location>
        <begin position="75"/>
        <end position="98"/>
    </location>
</feature>
<dbReference type="Pfam" id="PF13492">
    <property type="entry name" value="GAF_3"/>
    <property type="match status" value="1"/>
</dbReference>
<dbReference type="InterPro" id="IPR003018">
    <property type="entry name" value="GAF"/>
</dbReference>
<evidence type="ECO:0000256" key="12">
    <source>
        <dbReference type="ARBA" id="ARBA00023012"/>
    </source>
</evidence>
<dbReference type="Pfam" id="PF02518">
    <property type="entry name" value="HATPase_c"/>
    <property type="match status" value="1"/>
</dbReference>
<feature type="transmembrane region" description="Helical" evidence="14">
    <location>
        <begin position="139"/>
        <end position="160"/>
    </location>
</feature>
<dbReference type="InterPro" id="IPR011620">
    <property type="entry name" value="Sig_transdc_His_kinase_LytS_TM"/>
</dbReference>
<evidence type="ECO:0000256" key="4">
    <source>
        <dbReference type="ARBA" id="ARBA00022475"/>
    </source>
</evidence>
<name>A0A4R1MJF2_9FIRM</name>
<feature type="transmembrane region" description="Helical" evidence="14">
    <location>
        <begin position="6"/>
        <end position="24"/>
    </location>
</feature>
<feature type="domain" description="Histidine kinase/HSP90-like ATPase" evidence="15">
    <location>
        <begin position="457"/>
        <end position="562"/>
    </location>
</feature>
<keyword evidence="8" id="KW-0547">Nucleotide-binding</keyword>
<evidence type="ECO:0000256" key="10">
    <source>
        <dbReference type="ARBA" id="ARBA00022840"/>
    </source>
</evidence>
<dbReference type="RefSeq" id="WP_132282483.1">
    <property type="nucleotide sequence ID" value="NZ_SMGQ01000013.1"/>
</dbReference>
<dbReference type="GO" id="GO:0005524">
    <property type="term" value="F:ATP binding"/>
    <property type="evidence" value="ECO:0007669"/>
    <property type="project" value="UniProtKB-KW"/>
</dbReference>
<feature type="transmembrane region" description="Helical" evidence="14">
    <location>
        <begin position="172"/>
        <end position="192"/>
    </location>
</feature>
<evidence type="ECO:0000313" key="16">
    <source>
        <dbReference type="EMBL" id="TCK92617.1"/>
    </source>
</evidence>
<evidence type="ECO:0000259" key="15">
    <source>
        <dbReference type="SMART" id="SM00387"/>
    </source>
</evidence>
<evidence type="ECO:0000256" key="11">
    <source>
        <dbReference type="ARBA" id="ARBA00022989"/>
    </source>
</evidence>
<dbReference type="Gene3D" id="1.10.1760.20">
    <property type="match status" value="1"/>
</dbReference>
<evidence type="ECO:0000256" key="5">
    <source>
        <dbReference type="ARBA" id="ARBA00022553"/>
    </source>
</evidence>
<keyword evidence="4" id="KW-1003">Cell membrane</keyword>
<comment type="subcellular location">
    <subcellularLocation>
        <location evidence="2">Cell membrane</location>
        <topology evidence="2">Multi-pass membrane protein</topology>
    </subcellularLocation>
</comment>
<keyword evidence="11 14" id="KW-1133">Transmembrane helix</keyword>
<protein>
    <recommendedName>
        <fullName evidence="3">histidine kinase</fullName>
        <ecNumber evidence="3">2.7.13.3</ecNumber>
    </recommendedName>
</protein>
<dbReference type="Pfam" id="PF07694">
    <property type="entry name" value="5TM-5TMR_LYT"/>
    <property type="match status" value="1"/>
</dbReference>
<organism evidence="16 17">
    <name type="scientific">Natranaerovirga hydrolytica</name>
    <dbReference type="NCBI Taxonomy" id="680378"/>
    <lineage>
        <taxon>Bacteria</taxon>
        <taxon>Bacillati</taxon>
        <taxon>Bacillota</taxon>
        <taxon>Clostridia</taxon>
        <taxon>Lachnospirales</taxon>
        <taxon>Natranaerovirgaceae</taxon>
        <taxon>Natranaerovirga</taxon>
    </lineage>
</organism>
<evidence type="ECO:0000256" key="1">
    <source>
        <dbReference type="ARBA" id="ARBA00000085"/>
    </source>
</evidence>
<comment type="caution">
    <text evidence="16">The sequence shown here is derived from an EMBL/GenBank/DDBJ whole genome shotgun (WGS) entry which is preliminary data.</text>
</comment>
<keyword evidence="7 14" id="KW-0812">Transmembrane</keyword>
<dbReference type="SUPFAM" id="SSF55781">
    <property type="entry name" value="GAF domain-like"/>
    <property type="match status" value="1"/>
</dbReference>
<dbReference type="InterPro" id="IPR050640">
    <property type="entry name" value="Bact_2-comp_sensor_kinase"/>
</dbReference>
<dbReference type="PANTHER" id="PTHR34220:SF7">
    <property type="entry name" value="SENSOR HISTIDINE KINASE YPDA"/>
    <property type="match status" value="1"/>
</dbReference>
<dbReference type="InterPro" id="IPR036890">
    <property type="entry name" value="HATPase_C_sf"/>
</dbReference>
<dbReference type="GO" id="GO:0005886">
    <property type="term" value="C:plasma membrane"/>
    <property type="evidence" value="ECO:0007669"/>
    <property type="project" value="UniProtKB-SubCell"/>
</dbReference>
<evidence type="ECO:0000256" key="7">
    <source>
        <dbReference type="ARBA" id="ARBA00022692"/>
    </source>
</evidence>
<dbReference type="PANTHER" id="PTHR34220">
    <property type="entry name" value="SENSOR HISTIDINE KINASE YPDA"/>
    <property type="match status" value="1"/>
</dbReference>
<dbReference type="InterPro" id="IPR029016">
    <property type="entry name" value="GAF-like_dom_sf"/>
</dbReference>
<dbReference type="EC" id="2.7.13.3" evidence="3"/>
<feature type="transmembrane region" description="Helical" evidence="14">
    <location>
        <begin position="105"/>
        <end position="127"/>
    </location>
</feature>
<reference evidence="16 17" key="1">
    <citation type="submission" date="2019-03" db="EMBL/GenBank/DDBJ databases">
        <title>Genomic Encyclopedia of Type Strains, Phase IV (KMG-IV): sequencing the most valuable type-strain genomes for metagenomic binning, comparative biology and taxonomic classification.</title>
        <authorList>
            <person name="Goeker M."/>
        </authorList>
    </citation>
    <scope>NUCLEOTIDE SEQUENCE [LARGE SCALE GENOMIC DNA]</scope>
    <source>
        <strain evidence="16 17">DSM 24176</strain>
    </source>
</reference>
<dbReference type="Gene3D" id="3.30.565.10">
    <property type="entry name" value="Histidine kinase-like ATPase, C-terminal domain"/>
    <property type="match status" value="1"/>
</dbReference>
<dbReference type="GO" id="GO:0000155">
    <property type="term" value="F:phosphorelay sensor kinase activity"/>
    <property type="evidence" value="ECO:0007669"/>
    <property type="project" value="InterPro"/>
</dbReference>
<keyword evidence="6" id="KW-0808">Transferase</keyword>
<dbReference type="InterPro" id="IPR003594">
    <property type="entry name" value="HATPase_dom"/>
</dbReference>
<evidence type="ECO:0000256" key="9">
    <source>
        <dbReference type="ARBA" id="ARBA00022777"/>
    </source>
</evidence>
<feature type="transmembrane region" description="Helical" evidence="14">
    <location>
        <begin position="45"/>
        <end position="63"/>
    </location>
</feature>
<dbReference type="InterPro" id="IPR010559">
    <property type="entry name" value="Sig_transdc_His_kin_internal"/>
</dbReference>
<keyword evidence="10" id="KW-0067">ATP-binding</keyword>
<dbReference type="OrthoDB" id="9809348at2"/>
<evidence type="ECO:0000256" key="8">
    <source>
        <dbReference type="ARBA" id="ARBA00022741"/>
    </source>
</evidence>
<evidence type="ECO:0000256" key="14">
    <source>
        <dbReference type="SAM" id="Phobius"/>
    </source>
</evidence>
<evidence type="ECO:0000256" key="3">
    <source>
        <dbReference type="ARBA" id="ARBA00012438"/>
    </source>
</evidence>
<keyword evidence="13 14" id="KW-0472">Membrane</keyword>
<evidence type="ECO:0000256" key="2">
    <source>
        <dbReference type="ARBA" id="ARBA00004651"/>
    </source>
</evidence>
<keyword evidence="5" id="KW-0597">Phosphoprotein</keyword>
<evidence type="ECO:0000256" key="6">
    <source>
        <dbReference type="ARBA" id="ARBA00022679"/>
    </source>
</evidence>
<keyword evidence="9 16" id="KW-0418">Kinase</keyword>
<dbReference type="Pfam" id="PF06580">
    <property type="entry name" value="His_kinase"/>
    <property type="match status" value="1"/>
</dbReference>
<sequence length="569" mass="63757">MSIIEILIGMFNRLGIIVVLAFIFSKTKVFIKLFDKKKIGLVHKIFMALFFGMFGIIGTYQGIEIHGALANSRVVGVFVGGLFGGPFIGILSGTITGFHRWAIDIGGFTAFACGVSTFLEGVMAGWLSRFFYKSKNKLVFAFIAGAIAEVLQMIIILILARPFEDALQLVQIIAFPMIVVNAIGIMIFIWVVQSIFKDQERVAALQAQRALQIANKTLQYFRKGFNEENAVQIAKIIYNMTPVKAVAITDKEKILAHIGTGDDHHLCGDQIRTGLTREAIEQDKIKIAHNREGIHCNYHKCKLKSAVIVPLKEKDVVIGTLKLYKTRENAITQVDLELALGLASLFSTQIELCKLDAQMELLAKAELKALQAQINPHFLFNAINTIVSFSRTKPDKARELLLHLGDFFRKNLQQNVEEVDLRKEIDHVQSYLEIERARFGEKLKVDFEIDQNVQCTLPPLILQPLVENAIKHGVMERLEGGNIKIRAFNKELMTHIIVEDNGVGIKKEQLNALLSNNPTSDSVGLQNVNQRLINIYGEKYGLEIKSQYDVGTQVIIKIPFKNEGRVVNV</sequence>
<proteinExistence type="predicted"/>
<dbReference type="SMART" id="SM00387">
    <property type="entry name" value="HATPase_c"/>
    <property type="match status" value="1"/>
</dbReference>
<dbReference type="Gene3D" id="3.30.450.40">
    <property type="match status" value="1"/>
</dbReference>
<keyword evidence="12" id="KW-0902">Two-component regulatory system</keyword>
<dbReference type="EMBL" id="SMGQ01000013">
    <property type="protein sequence ID" value="TCK92617.1"/>
    <property type="molecule type" value="Genomic_DNA"/>
</dbReference>
<keyword evidence="17" id="KW-1185">Reference proteome</keyword>
<accession>A0A4R1MJF2</accession>